<evidence type="ECO:0000313" key="8">
    <source>
        <dbReference type="EMBL" id="SHI56804.1"/>
    </source>
</evidence>
<keyword evidence="9" id="KW-1185">Reference proteome</keyword>
<dbReference type="GO" id="GO:0051539">
    <property type="term" value="F:4 iron, 4 sulfur cluster binding"/>
    <property type="evidence" value="ECO:0007669"/>
    <property type="project" value="UniProtKB-KW"/>
</dbReference>
<gene>
    <name evidence="8" type="ORF">SAMN02745751_00605</name>
</gene>
<protein>
    <submittedName>
        <fullName evidence="8">Pyruvate formate lyase activating enzyme</fullName>
    </submittedName>
</protein>
<dbReference type="InterPro" id="IPR013785">
    <property type="entry name" value="Aldolase_TIM"/>
</dbReference>
<dbReference type="PROSITE" id="PS51918">
    <property type="entry name" value="RADICAL_SAM"/>
    <property type="match status" value="1"/>
</dbReference>
<reference evidence="8 9" key="1">
    <citation type="submission" date="2016-11" db="EMBL/GenBank/DDBJ databases">
        <authorList>
            <person name="Jaros S."/>
            <person name="Januszkiewicz K."/>
            <person name="Wedrychowicz H."/>
        </authorList>
    </citation>
    <scope>NUCLEOTIDE SEQUENCE [LARGE SCALE GENOMIC DNA]</scope>
    <source>
        <strain evidence="8 9">DSM 17477</strain>
    </source>
</reference>
<organism evidence="8 9">
    <name type="scientific">Dethiosulfatibacter aminovorans DSM 17477</name>
    <dbReference type="NCBI Taxonomy" id="1121476"/>
    <lineage>
        <taxon>Bacteria</taxon>
        <taxon>Bacillati</taxon>
        <taxon>Bacillota</taxon>
        <taxon>Tissierellia</taxon>
        <taxon>Dethiosulfatibacter</taxon>
    </lineage>
</organism>
<dbReference type="OrthoDB" id="9782387at2"/>
<dbReference type="Proteomes" id="UP000184052">
    <property type="component" value="Unassembled WGS sequence"/>
</dbReference>
<dbReference type="Pfam" id="PF04055">
    <property type="entry name" value="Radical_SAM"/>
    <property type="match status" value="1"/>
</dbReference>
<keyword evidence="2" id="KW-0004">4Fe-4S</keyword>
<comment type="cofactor">
    <cofactor evidence="1">
        <name>[4Fe-4S] cluster</name>
        <dbReference type="ChEBI" id="CHEBI:49883"/>
    </cofactor>
</comment>
<dbReference type="InterPro" id="IPR058240">
    <property type="entry name" value="rSAM_sf"/>
</dbReference>
<dbReference type="PANTHER" id="PTHR30352:SF5">
    <property type="entry name" value="PYRUVATE FORMATE-LYASE 1-ACTIVATING ENZYME"/>
    <property type="match status" value="1"/>
</dbReference>
<dbReference type="InterPro" id="IPR007197">
    <property type="entry name" value="rSAM"/>
</dbReference>
<dbReference type="AlphaFoldDB" id="A0A1M6C7M9"/>
<keyword evidence="3" id="KW-0949">S-adenosyl-L-methionine</keyword>
<evidence type="ECO:0000313" key="9">
    <source>
        <dbReference type="Proteomes" id="UP000184052"/>
    </source>
</evidence>
<dbReference type="PROSITE" id="PS51257">
    <property type="entry name" value="PROKAR_LIPOPROTEIN"/>
    <property type="match status" value="1"/>
</dbReference>
<keyword evidence="6" id="KW-0411">Iron-sulfur</keyword>
<feature type="domain" description="Radical SAM core" evidence="7">
    <location>
        <begin position="13"/>
        <end position="213"/>
    </location>
</feature>
<keyword evidence="8" id="KW-0456">Lyase</keyword>
<evidence type="ECO:0000256" key="4">
    <source>
        <dbReference type="ARBA" id="ARBA00022723"/>
    </source>
</evidence>
<evidence type="ECO:0000256" key="2">
    <source>
        <dbReference type="ARBA" id="ARBA00022485"/>
    </source>
</evidence>
<dbReference type="EMBL" id="FQZL01000005">
    <property type="protein sequence ID" value="SHI56804.1"/>
    <property type="molecule type" value="Genomic_DNA"/>
</dbReference>
<dbReference type="NCBIfam" id="TIGR02495">
    <property type="entry name" value="NrdG2"/>
    <property type="match status" value="1"/>
</dbReference>
<dbReference type="STRING" id="1121476.SAMN02745751_00605"/>
<evidence type="ECO:0000259" key="7">
    <source>
        <dbReference type="PROSITE" id="PS51918"/>
    </source>
</evidence>
<sequence>MKVAAYVKTSLVDFPENIASVIFTQGCNMNCPYCHNKDLCTMKDMVDNQDIISHLAKRAGTIQGVVISGGEPTLQPRLKDNCRKIKSMGFKVKLDTNGTNPRIIKELIKEDLVDYIAMDVKAPPQKYRDLCGLDFRDVEESFNIIKSFKNHEFRTTFYPLLDASDIKDIVDMTGTKNYYLQQYRPISDDSPPSYESESVRDLCRDLKIKYRGI</sequence>
<dbReference type="PANTHER" id="PTHR30352">
    <property type="entry name" value="PYRUVATE FORMATE-LYASE-ACTIVATING ENZYME"/>
    <property type="match status" value="1"/>
</dbReference>
<keyword evidence="4" id="KW-0479">Metal-binding</keyword>
<dbReference type="SFLD" id="SFLDG01094">
    <property type="entry name" value="Uncharacterised_Radical_SAM_Su"/>
    <property type="match status" value="1"/>
</dbReference>
<accession>A0A1M6C7M9</accession>
<dbReference type="CDD" id="cd01335">
    <property type="entry name" value="Radical_SAM"/>
    <property type="match status" value="1"/>
</dbReference>
<evidence type="ECO:0000256" key="6">
    <source>
        <dbReference type="ARBA" id="ARBA00023014"/>
    </source>
</evidence>
<proteinExistence type="predicted"/>
<evidence type="ECO:0000256" key="5">
    <source>
        <dbReference type="ARBA" id="ARBA00023004"/>
    </source>
</evidence>
<dbReference type="GO" id="GO:0016829">
    <property type="term" value="F:lyase activity"/>
    <property type="evidence" value="ECO:0007669"/>
    <property type="project" value="UniProtKB-KW"/>
</dbReference>
<keyword evidence="8" id="KW-0670">Pyruvate</keyword>
<dbReference type="RefSeq" id="WP_073046908.1">
    <property type="nucleotide sequence ID" value="NZ_FQZL01000005.1"/>
</dbReference>
<name>A0A1M6C7M9_9FIRM</name>
<dbReference type="InterPro" id="IPR012840">
    <property type="entry name" value="NrdG2"/>
</dbReference>
<dbReference type="InterPro" id="IPR034457">
    <property type="entry name" value="Organic_radical-activating"/>
</dbReference>
<dbReference type="SFLD" id="SFLDS00029">
    <property type="entry name" value="Radical_SAM"/>
    <property type="match status" value="1"/>
</dbReference>
<evidence type="ECO:0000256" key="3">
    <source>
        <dbReference type="ARBA" id="ARBA00022691"/>
    </source>
</evidence>
<evidence type="ECO:0000256" key="1">
    <source>
        <dbReference type="ARBA" id="ARBA00001966"/>
    </source>
</evidence>
<dbReference type="Gene3D" id="3.20.20.70">
    <property type="entry name" value="Aldolase class I"/>
    <property type="match status" value="1"/>
</dbReference>
<dbReference type="GO" id="GO:0046872">
    <property type="term" value="F:metal ion binding"/>
    <property type="evidence" value="ECO:0007669"/>
    <property type="project" value="UniProtKB-KW"/>
</dbReference>
<keyword evidence="5" id="KW-0408">Iron</keyword>
<dbReference type="SUPFAM" id="SSF102114">
    <property type="entry name" value="Radical SAM enzymes"/>
    <property type="match status" value="1"/>
</dbReference>